<gene>
    <name evidence="3" type="primary">LOC112056439</name>
</gene>
<dbReference type="InterPro" id="IPR011893">
    <property type="entry name" value="Selenoprotein_Rdx-typ"/>
</dbReference>
<dbReference type="NCBIfam" id="TIGR02174">
    <property type="entry name" value="CXXU_selWTH"/>
    <property type="match status" value="1"/>
</dbReference>
<dbReference type="RefSeq" id="XP_023952641.2">
    <property type="nucleotide sequence ID" value="XM_024096873.2"/>
</dbReference>
<dbReference type="GeneID" id="112056439"/>
<dbReference type="SUPFAM" id="SSF52833">
    <property type="entry name" value="Thioredoxin-like"/>
    <property type="match status" value="1"/>
</dbReference>
<evidence type="ECO:0000313" key="3">
    <source>
        <dbReference type="RefSeq" id="XP_023952641.2"/>
    </source>
</evidence>
<sequence length="103" mass="11383">MADESLRHIPKVEIEYCKVCDYGSHCLSLAKTIKSISPEAIVICNKGRQGSFEVVVNNKLIYSKLQTMALPDYEEVAGVVNEVQNGAEPREIKGEQPINCTIS</sequence>
<dbReference type="InterPro" id="IPR036249">
    <property type="entry name" value="Thioredoxin-like_sf"/>
</dbReference>
<protein>
    <submittedName>
        <fullName evidence="3">Migration and invasion enhancer 1</fullName>
    </submittedName>
</protein>
<name>A0A6J1P4H4_BICAN</name>
<dbReference type="KEGG" id="bany:112056439"/>
<dbReference type="Pfam" id="PF10262">
    <property type="entry name" value="Rdx"/>
    <property type="match status" value="1"/>
</dbReference>
<evidence type="ECO:0000313" key="2">
    <source>
        <dbReference type="Proteomes" id="UP001652582"/>
    </source>
</evidence>
<organism evidence="2 3">
    <name type="scientific">Bicyclus anynana</name>
    <name type="common">Squinting bush brown butterfly</name>
    <dbReference type="NCBI Taxonomy" id="110368"/>
    <lineage>
        <taxon>Eukaryota</taxon>
        <taxon>Metazoa</taxon>
        <taxon>Ecdysozoa</taxon>
        <taxon>Arthropoda</taxon>
        <taxon>Hexapoda</taxon>
        <taxon>Insecta</taxon>
        <taxon>Pterygota</taxon>
        <taxon>Neoptera</taxon>
        <taxon>Endopterygota</taxon>
        <taxon>Lepidoptera</taxon>
        <taxon>Glossata</taxon>
        <taxon>Ditrysia</taxon>
        <taxon>Papilionoidea</taxon>
        <taxon>Nymphalidae</taxon>
        <taxon>Satyrinae</taxon>
        <taxon>Satyrini</taxon>
        <taxon>Mycalesina</taxon>
        <taxon>Bicyclus</taxon>
    </lineage>
</organism>
<dbReference type="OrthoDB" id="5962009at2759"/>
<dbReference type="AlphaFoldDB" id="A0A6J1P4H4"/>
<dbReference type="Proteomes" id="UP001652582">
    <property type="component" value="Chromosome 12"/>
</dbReference>
<proteinExistence type="predicted"/>
<reference evidence="3" key="1">
    <citation type="submission" date="2025-08" db="UniProtKB">
        <authorList>
            <consortium name="RefSeq"/>
        </authorList>
    </citation>
    <scope>IDENTIFICATION</scope>
</reference>
<evidence type="ECO:0000256" key="1">
    <source>
        <dbReference type="ARBA" id="ARBA00023284"/>
    </source>
</evidence>
<keyword evidence="2" id="KW-1185">Reference proteome</keyword>
<accession>A0A6J1P4H4</accession>
<keyword evidence="1" id="KW-0676">Redox-active center</keyword>
<dbReference type="Gene3D" id="3.40.30.10">
    <property type="entry name" value="Glutaredoxin"/>
    <property type="match status" value="1"/>
</dbReference>